<organism evidence="7 8">
    <name type="scientific">Inhella gelatinilytica</name>
    <dbReference type="NCBI Taxonomy" id="2795030"/>
    <lineage>
        <taxon>Bacteria</taxon>
        <taxon>Pseudomonadati</taxon>
        <taxon>Pseudomonadota</taxon>
        <taxon>Betaproteobacteria</taxon>
        <taxon>Burkholderiales</taxon>
        <taxon>Sphaerotilaceae</taxon>
        <taxon>Inhella</taxon>
    </lineage>
</organism>
<dbReference type="GO" id="GO:0042254">
    <property type="term" value="P:ribosome biogenesis"/>
    <property type="evidence" value="ECO:0007669"/>
    <property type="project" value="UniProtKB-KW"/>
</dbReference>
<comment type="similarity">
    <text evidence="2">Belongs to the DUF177 domain family.</text>
</comment>
<dbReference type="InterPro" id="IPR039255">
    <property type="entry name" value="YceD_bac"/>
</dbReference>
<dbReference type="AlphaFoldDB" id="A0A931J0V6"/>
<dbReference type="EMBL" id="JAEDAL010000004">
    <property type="protein sequence ID" value="MBH9553306.1"/>
    <property type="molecule type" value="Genomic_DNA"/>
</dbReference>
<dbReference type="InterPro" id="IPR003772">
    <property type="entry name" value="YceD"/>
</dbReference>
<comment type="caution">
    <text evidence="7">The sequence shown here is derived from an EMBL/GenBank/DDBJ whole genome shotgun (WGS) entry which is preliminary data.</text>
</comment>
<evidence type="ECO:0000313" key="7">
    <source>
        <dbReference type="EMBL" id="MBH9553306.1"/>
    </source>
</evidence>
<dbReference type="Pfam" id="PF02620">
    <property type="entry name" value="YceD"/>
    <property type="match status" value="1"/>
</dbReference>
<evidence type="ECO:0000256" key="4">
    <source>
        <dbReference type="ARBA" id="ARBA00022517"/>
    </source>
</evidence>
<evidence type="ECO:0000256" key="3">
    <source>
        <dbReference type="ARBA" id="ARBA00015716"/>
    </source>
</evidence>
<proteinExistence type="inferred from homology"/>
<keyword evidence="8" id="KW-1185">Reference proteome</keyword>
<evidence type="ECO:0000313" key="8">
    <source>
        <dbReference type="Proteomes" id="UP000620139"/>
    </source>
</evidence>
<reference evidence="7" key="1">
    <citation type="submission" date="2020-12" db="EMBL/GenBank/DDBJ databases">
        <title>The genome sequence of Inhella sp. 4Y17.</title>
        <authorList>
            <person name="Liu Y."/>
        </authorList>
    </citation>
    <scope>NUCLEOTIDE SEQUENCE</scope>
    <source>
        <strain evidence="7">4Y10</strain>
    </source>
</reference>
<keyword evidence="4" id="KW-0690">Ribosome biogenesis</keyword>
<feature type="region of interest" description="Disordered" evidence="6">
    <location>
        <begin position="156"/>
        <end position="177"/>
    </location>
</feature>
<dbReference type="RefSeq" id="WP_198100909.1">
    <property type="nucleotide sequence ID" value="NZ_JAEDAL010000004.1"/>
</dbReference>
<gene>
    <name evidence="7" type="ORF">I7X43_10645</name>
</gene>
<evidence type="ECO:0000256" key="6">
    <source>
        <dbReference type="SAM" id="MobiDB-lite"/>
    </source>
</evidence>
<evidence type="ECO:0000256" key="2">
    <source>
        <dbReference type="ARBA" id="ARBA00010740"/>
    </source>
</evidence>
<protein>
    <recommendedName>
        <fullName evidence="3">Large ribosomal RNA subunit accumulation protein YceD</fullName>
    </recommendedName>
    <alternativeName>
        <fullName evidence="5">23S rRNA accumulation protein YceD</fullName>
    </alternativeName>
</protein>
<dbReference type="PANTHER" id="PTHR38099:SF1">
    <property type="entry name" value="LARGE RIBOSOMAL RNA SUBUNIT ACCUMULATION PROTEIN YCED"/>
    <property type="match status" value="1"/>
</dbReference>
<dbReference type="GO" id="GO:0005829">
    <property type="term" value="C:cytosol"/>
    <property type="evidence" value="ECO:0007669"/>
    <property type="project" value="TreeGrafter"/>
</dbReference>
<name>A0A931J0V6_9BURK</name>
<sequence length="188" mass="21365">MRAELNWKPDRLDVGAFAREGAELHGRWVASDLPRWLESQWCPVEEAERLPAIDWSLRGERRERLGSPPEVWLHLSVSTGYRLECQRCLQAVERTVSVDRSFRFVRDEASAESEDLDSDEDLLVLSRTFDARELIEDELLLALPLVPLHEACSAPEFASEPEGVSGEEPSQDERPNPFAALAVLKKQD</sequence>
<dbReference type="PANTHER" id="PTHR38099">
    <property type="entry name" value="LARGE RIBOSOMAL RNA SUBUNIT ACCUMULATION PROTEIN YCED"/>
    <property type="match status" value="1"/>
</dbReference>
<evidence type="ECO:0000256" key="5">
    <source>
        <dbReference type="ARBA" id="ARBA00031841"/>
    </source>
</evidence>
<comment type="function">
    <text evidence="1">Plays a role in synthesis, processing and/or stability of 23S rRNA.</text>
</comment>
<evidence type="ECO:0000256" key="1">
    <source>
        <dbReference type="ARBA" id="ARBA00002868"/>
    </source>
</evidence>
<dbReference type="Proteomes" id="UP000620139">
    <property type="component" value="Unassembled WGS sequence"/>
</dbReference>
<accession>A0A931J0V6</accession>